<dbReference type="AlphaFoldDB" id="A0A6A4GHU5"/>
<organism evidence="1 2">
    <name type="scientific">Gymnopus androsaceus JB14</name>
    <dbReference type="NCBI Taxonomy" id="1447944"/>
    <lineage>
        <taxon>Eukaryota</taxon>
        <taxon>Fungi</taxon>
        <taxon>Dikarya</taxon>
        <taxon>Basidiomycota</taxon>
        <taxon>Agaricomycotina</taxon>
        <taxon>Agaricomycetes</taxon>
        <taxon>Agaricomycetidae</taxon>
        <taxon>Agaricales</taxon>
        <taxon>Marasmiineae</taxon>
        <taxon>Omphalotaceae</taxon>
        <taxon>Gymnopus</taxon>
    </lineage>
</organism>
<dbReference type="Proteomes" id="UP000799118">
    <property type="component" value="Unassembled WGS sequence"/>
</dbReference>
<accession>A0A6A4GHU5</accession>
<gene>
    <name evidence="1" type="ORF">BT96DRAFT_1007593</name>
</gene>
<proteinExistence type="predicted"/>
<sequence length="199" mass="22155">MHTWALIIQQRFFRGKQALGLENPDKRTNQPPGNADEVAHTAAEAARVANETSPIAFCYDFAFPPDLALVGSDPDAPLPDFLPPEDLEDQLQTLDWSHFLESRKSLRLKCINWMKPILGENANGIANDVGAIRNILSEACPTSSEYTEFEHKLVKHQWLPLLYVCNDLMVFPADKYLSLATRSPVPEKAVTKAELAAAL</sequence>
<protein>
    <submittedName>
        <fullName evidence="1">Uncharacterized protein</fullName>
    </submittedName>
</protein>
<name>A0A6A4GHU5_9AGAR</name>
<dbReference type="EMBL" id="ML770061">
    <property type="protein sequence ID" value="KAE9384913.1"/>
    <property type="molecule type" value="Genomic_DNA"/>
</dbReference>
<keyword evidence="2" id="KW-1185">Reference proteome</keyword>
<reference evidence="1" key="1">
    <citation type="journal article" date="2019" name="Environ. Microbiol.">
        <title>Fungal ecological strategies reflected in gene transcription - a case study of two litter decomposers.</title>
        <authorList>
            <person name="Barbi F."/>
            <person name="Kohler A."/>
            <person name="Barry K."/>
            <person name="Baskaran P."/>
            <person name="Daum C."/>
            <person name="Fauchery L."/>
            <person name="Ihrmark K."/>
            <person name="Kuo A."/>
            <person name="LaButti K."/>
            <person name="Lipzen A."/>
            <person name="Morin E."/>
            <person name="Grigoriev I.V."/>
            <person name="Henrissat B."/>
            <person name="Lindahl B."/>
            <person name="Martin F."/>
        </authorList>
    </citation>
    <scope>NUCLEOTIDE SEQUENCE</scope>
    <source>
        <strain evidence="1">JB14</strain>
    </source>
</reference>
<evidence type="ECO:0000313" key="2">
    <source>
        <dbReference type="Proteomes" id="UP000799118"/>
    </source>
</evidence>
<evidence type="ECO:0000313" key="1">
    <source>
        <dbReference type="EMBL" id="KAE9384913.1"/>
    </source>
</evidence>